<keyword evidence="5" id="KW-0067">ATP-binding</keyword>
<feature type="transmembrane region" description="Helical" evidence="8">
    <location>
        <begin position="236"/>
        <end position="253"/>
    </location>
</feature>
<comment type="caution">
    <text evidence="11">The sequence shown here is derived from an EMBL/GenBank/DDBJ whole genome shotgun (WGS) entry which is preliminary data.</text>
</comment>
<dbReference type="InterPro" id="IPR011527">
    <property type="entry name" value="ABC1_TM_dom"/>
</dbReference>
<feature type="domain" description="ABC transporter" evidence="9">
    <location>
        <begin position="406"/>
        <end position="629"/>
    </location>
</feature>
<organism evidence="11 12">
    <name type="scientific">Zophobas morio</name>
    <dbReference type="NCBI Taxonomy" id="2755281"/>
    <lineage>
        <taxon>Eukaryota</taxon>
        <taxon>Metazoa</taxon>
        <taxon>Ecdysozoa</taxon>
        <taxon>Arthropoda</taxon>
        <taxon>Hexapoda</taxon>
        <taxon>Insecta</taxon>
        <taxon>Pterygota</taxon>
        <taxon>Neoptera</taxon>
        <taxon>Endopterygota</taxon>
        <taxon>Coleoptera</taxon>
        <taxon>Polyphaga</taxon>
        <taxon>Cucujiformia</taxon>
        <taxon>Tenebrionidae</taxon>
        <taxon>Zophobas</taxon>
    </lineage>
</organism>
<dbReference type="InterPro" id="IPR050173">
    <property type="entry name" value="ABC_transporter_C-like"/>
</dbReference>
<keyword evidence="2" id="KW-0813">Transport</keyword>
<evidence type="ECO:0000313" key="11">
    <source>
        <dbReference type="EMBL" id="KAJ3656125.1"/>
    </source>
</evidence>
<evidence type="ECO:0000256" key="2">
    <source>
        <dbReference type="ARBA" id="ARBA00022448"/>
    </source>
</evidence>
<evidence type="ECO:0000256" key="5">
    <source>
        <dbReference type="ARBA" id="ARBA00022840"/>
    </source>
</evidence>
<name>A0AA38IHP6_9CUCU</name>
<dbReference type="GO" id="GO:0140359">
    <property type="term" value="F:ABC-type transporter activity"/>
    <property type="evidence" value="ECO:0007669"/>
    <property type="project" value="InterPro"/>
</dbReference>
<reference evidence="11" key="1">
    <citation type="journal article" date="2023" name="G3 (Bethesda)">
        <title>Whole genome assemblies of Zophobas morio and Tenebrio molitor.</title>
        <authorList>
            <person name="Kaur S."/>
            <person name="Stinson S.A."/>
            <person name="diCenzo G.C."/>
        </authorList>
    </citation>
    <scope>NUCLEOTIDE SEQUENCE</scope>
    <source>
        <strain evidence="11">QUZm001</strain>
    </source>
</reference>
<dbReference type="FunFam" id="1.20.1560.10:FF:000026">
    <property type="entry name" value="Multidrug resistance-associated protein lethal(2)03659"/>
    <property type="match status" value="1"/>
</dbReference>
<evidence type="ECO:0000256" key="4">
    <source>
        <dbReference type="ARBA" id="ARBA00022741"/>
    </source>
</evidence>
<feature type="domain" description="ABC transporter" evidence="9">
    <location>
        <begin position="987"/>
        <end position="1204"/>
    </location>
</feature>
<dbReference type="Gene3D" id="1.20.1560.10">
    <property type="entry name" value="ABC transporter type 1, transmembrane domain"/>
    <property type="match status" value="2"/>
</dbReference>
<gene>
    <name evidence="11" type="ORF">Zmor_015223</name>
</gene>
<accession>A0AA38IHP6</accession>
<dbReference type="FunFam" id="1.20.1560.10:FF:000014">
    <property type="entry name" value="Multidrug resistance-associated protein member 4"/>
    <property type="match status" value="1"/>
</dbReference>
<evidence type="ECO:0000256" key="8">
    <source>
        <dbReference type="SAM" id="Phobius"/>
    </source>
</evidence>
<dbReference type="InterPro" id="IPR027417">
    <property type="entry name" value="P-loop_NTPase"/>
</dbReference>
<dbReference type="PANTHER" id="PTHR24223">
    <property type="entry name" value="ATP-BINDING CASSETTE SUB-FAMILY C"/>
    <property type="match status" value="1"/>
</dbReference>
<feature type="transmembrane region" description="Helical" evidence="8">
    <location>
        <begin position="677"/>
        <end position="697"/>
    </location>
</feature>
<dbReference type="Pfam" id="PF00664">
    <property type="entry name" value="ABC_membrane"/>
    <property type="match status" value="2"/>
</dbReference>
<dbReference type="PROSITE" id="PS00211">
    <property type="entry name" value="ABC_TRANSPORTER_1"/>
    <property type="match status" value="2"/>
</dbReference>
<evidence type="ECO:0000259" key="9">
    <source>
        <dbReference type="PROSITE" id="PS50893"/>
    </source>
</evidence>
<feature type="transmembrane region" description="Helical" evidence="8">
    <location>
        <begin position="923"/>
        <end position="942"/>
    </location>
</feature>
<dbReference type="CDD" id="cd03244">
    <property type="entry name" value="ABCC_MRP_domain2"/>
    <property type="match status" value="1"/>
</dbReference>
<evidence type="ECO:0000313" key="12">
    <source>
        <dbReference type="Proteomes" id="UP001168821"/>
    </source>
</evidence>
<dbReference type="SMART" id="SM00382">
    <property type="entry name" value="AAA"/>
    <property type="match status" value="1"/>
</dbReference>
<dbReference type="CDD" id="cd18580">
    <property type="entry name" value="ABC_6TM_ABCC_D2"/>
    <property type="match status" value="1"/>
</dbReference>
<dbReference type="GO" id="GO:0005524">
    <property type="term" value="F:ATP binding"/>
    <property type="evidence" value="ECO:0007669"/>
    <property type="project" value="UniProtKB-KW"/>
</dbReference>
<feature type="transmembrane region" description="Helical" evidence="8">
    <location>
        <begin position="92"/>
        <end position="113"/>
    </location>
</feature>
<evidence type="ECO:0000256" key="1">
    <source>
        <dbReference type="ARBA" id="ARBA00004141"/>
    </source>
</evidence>
<evidence type="ECO:0000256" key="6">
    <source>
        <dbReference type="ARBA" id="ARBA00022989"/>
    </source>
</evidence>
<protein>
    <recommendedName>
        <fullName evidence="13">Multidrug resistance-associated protein lethal(2)03659</fullName>
    </recommendedName>
</protein>
<dbReference type="Pfam" id="PF00005">
    <property type="entry name" value="ABC_tran"/>
    <property type="match status" value="2"/>
</dbReference>
<dbReference type="InterPro" id="IPR017871">
    <property type="entry name" value="ABC_transporter-like_CS"/>
</dbReference>
<keyword evidence="4" id="KW-0547">Nucleotide-binding</keyword>
<dbReference type="CDD" id="cd03250">
    <property type="entry name" value="ABCC_MRP_domain1"/>
    <property type="match status" value="1"/>
</dbReference>
<dbReference type="SUPFAM" id="SSF52540">
    <property type="entry name" value="P-loop containing nucleoside triphosphate hydrolases"/>
    <property type="match status" value="2"/>
</dbReference>
<feature type="transmembrane region" description="Helical" evidence="8">
    <location>
        <begin position="311"/>
        <end position="341"/>
    </location>
</feature>
<evidence type="ECO:0000256" key="7">
    <source>
        <dbReference type="ARBA" id="ARBA00023136"/>
    </source>
</evidence>
<dbReference type="CDD" id="cd18579">
    <property type="entry name" value="ABC_6TM_ABCC_D1"/>
    <property type="match status" value="1"/>
</dbReference>
<keyword evidence="7 8" id="KW-0472">Membrane</keyword>
<dbReference type="InterPro" id="IPR044726">
    <property type="entry name" value="ABCC_6TM_D2"/>
</dbReference>
<dbReference type="Gene3D" id="3.40.50.300">
    <property type="entry name" value="P-loop containing nucleotide triphosphate hydrolases"/>
    <property type="match status" value="2"/>
</dbReference>
<dbReference type="Proteomes" id="UP001168821">
    <property type="component" value="Unassembled WGS sequence"/>
</dbReference>
<evidence type="ECO:0008006" key="13">
    <source>
        <dbReference type="Google" id="ProtNLM"/>
    </source>
</evidence>
<proteinExistence type="predicted"/>
<evidence type="ECO:0000256" key="3">
    <source>
        <dbReference type="ARBA" id="ARBA00022692"/>
    </source>
</evidence>
<dbReference type="GO" id="GO:0016887">
    <property type="term" value="F:ATP hydrolysis activity"/>
    <property type="evidence" value="ECO:0007669"/>
    <property type="project" value="InterPro"/>
</dbReference>
<evidence type="ECO:0000259" key="10">
    <source>
        <dbReference type="PROSITE" id="PS50929"/>
    </source>
</evidence>
<keyword evidence="12" id="KW-1185">Reference proteome</keyword>
<dbReference type="PROSITE" id="PS50929">
    <property type="entry name" value="ABC_TM1F"/>
    <property type="match status" value="2"/>
</dbReference>
<dbReference type="InterPro" id="IPR003593">
    <property type="entry name" value="AAA+_ATPase"/>
</dbReference>
<feature type="domain" description="ABC transmembrane type-1" evidence="10">
    <location>
        <begin position="101"/>
        <end position="365"/>
    </location>
</feature>
<feature type="domain" description="ABC transmembrane type-1" evidence="10">
    <location>
        <begin position="684"/>
        <end position="978"/>
    </location>
</feature>
<keyword evidence="3 8" id="KW-0812">Transmembrane</keyword>
<feature type="transmembrane region" description="Helical" evidence="8">
    <location>
        <begin position="948"/>
        <end position="970"/>
    </location>
</feature>
<dbReference type="GO" id="GO:0016020">
    <property type="term" value="C:membrane"/>
    <property type="evidence" value="ECO:0007669"/>
    <property type="project" value="UniProtKB-SubCell"/>
</dbReference>
<dbReference type="FunFam" id="3.40.50.300:FF:000163">
    <property type="entry name" value="Multidrug resistance-associated protein member 4"/>
    <property type="match status" value="1"/>
</dbReference>
<dbReference type="SUPFAM" id="SSF90123">
    <property type="entry name" value="ABC transporter transmembrane region"/>
    <property type="match status" value="2"/>
</dbReference>
<dbReference type="PROSITE" id="PS50893">
    <property type="entry name" value="ABC_TRANSPORTER_2"/>
    <property type="match status" value="2"/>
</dbReference>
<feature type="transmembrane region" description="Helical" evidence="8">
    <location>
        <begin position="133"/>
        <end position="156"/>
    </location>
</feature>
<dbReference type="InterPro" id="IPR003439">
    <property type="entry name" value="ABC_transporter-like_ATP-bd"/>
</dbReference>
<feature type="transmembrane region" description="Helical" evidence="8">
    <location>
        <begin position="205"/>
        <end position="230"/>
    </location>
</feature>
<dbReference type="InterPro" id="IPR036640">
    <property type="entry name" value="ABC1_TM_sf"/>
</dbReference>
<feature type="transmembrane region" description="Helical" evidence="8">
    <location>
        <begin position="732"/>
        <end position="756"/>
    </location>
</feature>
<dbReference type="FunFam" id="3.40.50.300:FF:000482">
    <property type="entry name" value="Multidrug resistance-associated protein member 4"/>
    <property type="match status" value="1"/>
</dbReference>
<dbReference type="PANTHER" id="PTHR24223:SF448">
    <property type="entry name" value="FI20146P1-RELATED"/>
    <property type="match status" value="1"/>
</dbReference>
<feature type="transmembrane region" description="Helical" evidence="8">
    <location>
        <begin position="347"/>
        <end position="368"/>
    </location>
</feature>
<dbReference type="EMBL" id="JALNTZ010000004">
    <property type="protein sequence ID" value="KAJ3656125.1"/>
    <property type="molecule type" value="Genomic_DNA"/>
</dbReference>
<dbReference type="InterPro" id="IPR044746">
    <property type="entry name" value="ABCC_6TM_D1"/>
</dbReference>
<sequence>MEGKSVFNKYKLQSHPQENSNFLSELFFCWTIPMFKTGFKKELTEEDIYKTLKRHDASRLVGKLEKAWNEQLDQSVKPSLWKAIWKIFKWDTIISMSLYFFIEFIIKISRPVALGKLMGYYLPTETEVSKDDAIIYASIIVIASFIDTVVGHAWMIHFQQLSMKVRVAVSSLLYRKALRLSKKALNETTVGHIINLLSNDIHQLVLFYGTFNALWASPLQAVLILCILYYISGPTALAGLVFILILTPLQLLLSKKAAFYRLRIALKTDERIRYMSEIISGIQVIKVYNWEQSFVKLIDAIRRKEMYLIKIATYLNALTTSFAFFIDRTAIFLCIVTYVLTGNSPNAQYVFVLASFYEMLMGSVSLYLPDAVSDILQSNVAIKRFENFLNLEEVRCNTIISKEIGLRIEKATAKWSKESKQNTLSNINFTVEDGQVVAIIGPIGSGKSSLLQLCLNELSVSEGFVQTGGRISYANQEPWLFAGTVKQNILFGAPMDKLKYHKVIKVCALEEDLGQFPHGDNTVVGERGILLSGGQKARINLARAVYRDADIYLLDDPLSAVDASVGKHIFKHCIKDYLKGKCVVLVTHQIQYLSSVDNIYLVVNGSIAVSGSYKELQASGEDFSKVLNNEENFDHEDVVVANETTDIKEEPEQNEEEEKRTSGKVSKEVYMRFIRAGGSYCIFLLMILLFVLTEIFAKGSDYFITFWVNLEQRRLGQNISLNNSSEFYFEDIYFTKTICIYLYAGIIGLLIIFATVRSMSFIRGCMVASVNLHDKMFTSTVKATMRFFYTNSSGRILNRFSNDIGTIDEALPDLQMDVLQLTLSVIGTFGVICMISPWTLIPTLAISIIMYFIRMVFLTTSRSIKRMESTNRSPIFAHLTESMKGLTTIRACNAELLLEKELDNYQNVHSSVFYMFLGSNRAFATWLDIVCVIYVLLITVIALTKETYAGNVGFVITQGMSLTGMFQWGMRRWSELENQMTSVERVVEYIDVKRESDNQTTKLKLEWLQHGKIEFRSVSMKYSSDDPYVLKNLNVLIKPNENSVRSGISIIPQEPILFSGSVRKNLDPFDEYGDEKIWNVLEVKLKDFIVDLPAGLYSNLSEGGSNFSVGQKQLICLARALLRNNKILMLDEATANVDPHTDELLQRTIRTNFANCTVLTIAHRLHTIMDSDKVLVMDNGRAVEFDHPYILLQKRGSFHDLVMETGGKMGESLIQVAQKEHNHGGRNIYNIIYIPSSMSTTKVPLGRCSISGVWATGLELFSPHDGDSIYRKTYPTRISPLRTCPAELGHYGRPTRKRSRLWAEAEKFTSSAAAPESIQTCGLVQVAR</sequence>
<keyword evidence="6 8" id="KW-1133">Transmembrane helix</keyword>
<comment type="subcellular location">
    <subcellularLocation>
        <location evidence="1">Membrane</location>
        <topology evidence="1">Multi-pass membrane protein</topology>
    </subcellularLocation>
</comment>